<feature type="domain" description="LysR substrate-binding" evidence="1">
    <location>
        <begin position="2"/>
        <end position="176"/>
    </location>
</feature>
<organism evidence="2 3">
    <name type="scientific">Caballeronia sordidicola</name>
    <name type="common">Burkholderia sordidicola</name>
    <dbReference type="NCBI Taxonomy" id="196367"/>
    <lineage>
        <taxon>Bacteria</taxon>
        <taxon>Pseudomonadati</taxon>
        <taxon>Pseudomonadota</taxon>
        <taxon>Betaproteobacteria</taxon>
        <taxon>Burkholderiales</taxon>
        <taxon>Burkholderiaceae</taxon>
        <taxon>Caballeronia</taxon>
    </lineage>
</organism>
<dbReference type="GO" id="GO:0006355">
    <property type="term" value="P:regulation of DNA-templated transcription"/>
    <property type="evidence" value="ECO:0007669"/>
    <property type="project" value="TreeGrafter"/>
</dbReference>
<accession>A0A226WKR8</accession>
<gene>
    <name evidence="2" type="ORF">BSU04_45310</name>
</gene>
<evidence type="ECO:0000259" key="1">
    <source>
        <dbReference type="Pfam" id="PF03466"/>
    </source>
</evidence>
<comment type="caution">
    <text evidence="2">The sequence shown here is derived from an EMBL/GenBank/DDBJ whole genome shotgun (WGS) entry which is preliminary data.</text>
</comment>
<dbReference type="Proteomes" id="UP000214720">
    <property type="component" value="Unassembled WGS sequence"/>
</dbReference>
<dbReference type="PANTHER" id="PTHR30419:SF8">
    <property type="entry name" value="NITROGEN ASSIMILATION TRANSCRIPTIONAL ACTIVATOR-RELATED"/>
    <property type="match status" value="1"/>
</dbReference>
<evidence type="ECO:0000313" key="2">
    <source>
        <dbReference type="EMBL" id="OXC71772.1"/>
    </source>
</evidence>
<dbReference type="Pfam" id="PF03466">
    <property type="entry name" value="LysR_substrate"/>
    <property type="match status" value="1"/>
</dbReference>
<proteinExistence type="predicted"/>
<evidence type="ECO:0000313" key="3">
    <source>
        <dbReference type="Proteomes" id="UP000214720"/>
    </source>
</evidence>
<dbReference type="EMBL" id="MTHB01000297">
    <property type="protein sequence ID" value="OXC71772.1"/>
    <property type="molecule type" value="Genomic_DNA"/>
</dbReference>
<dbReference type="InterPro" id="IPR050950">
    <property type="entry name" value="HTH-type_LysR_regulators"/>
</dbReference>
<protein>
    <submittedName>
        <fullName evidence="2">LysR family transcriptional regulator YfeR</fullName>
    </submittedName>
</protein>
<dbReference type="PANTHER" id="PTHR30419">
    <property type="entry name" value="HTH-TYPE TRANSCRIPTIONAL REGULATOR YBHD"/>
    <property type="match status" value="1"/>
</dbReference>
<dbReference type="Gene3D" id="3.40.190.10">
    <property type="entry name" value="Periplasmic binding protein-like II"/>
    <property type="match status" value="2"/>
</dbReference>
<sequence>MHILARAVADVQATGVAAKFHISDGTAGTLIGQVRSGELDFVMAVLYEPADDLEIEHLMTDELVLVVNRQHRFAREKTVPWSALASEDVAHFRQGSIATLSASALRQHALAASPRYHVEQIASLYGLVQAGLAVGIMPRLYARDLENADVTLTQLSDPVVRRRIALVRHRHQRAEHQLAAQCYDEILKVIAGGAADELRAGGPISRNPDGT</sequence>
<dbReference type="GO" id="GO:0005829">
    <property type="term" value="C:cytosol"/>
    <property type="evidence" value="ECO:0007669"/>
    <property type="project" value="TreeGrafter"/>
</dbReference>
<name>A0A226WKR8_CABSO</name>
<dbReference type="InterPro" id="IPR005119">
    <property type="entry name" value="LysR_subst-bd"/>
</dbReference>
<reference evidence="3" key="1">
    <citation type="submission" date="2017-01" db="EMBL/GenBank/DDBJ databases">
        <title>Genome Analysis of Deinococcus marmoris KOPRI26562.</title>
        <authorList>
            <person name="Kim J.H."/>
            <person name="Oh H.-M."/>
        </authorList>
    </citation>
    <scope>NUCLEOTIDE SEQUENCE [LARGE SCALE GENOMIC DNA]</scope>
    <source>
        <strain evidence="3">PAMC 26633</strain>
    </source>
</reference>
<dbReference type="AlphaFoldDB" id="A0A226WKR8"/>
<dbReference type="SUPFAM" id="SSF53850">
    <property type="entry name" value="Periplasmic binding protein-like II"/>
    <property type="match status" value="1"/>
</dbReference>